<accession>A0A1N7KBR6</accession>
<dbReference type="InterPro" id="IPR050266">
    <property type="entry name" value="AB_hydrolase_sf"/>
</dbReference>
<dbReference type="InterPro" id="IPR029058">
    <property type="entry name" value="AB_hydrolase_fold"/>
</dbReference>
<dbReference type="PANTHER" id="PTHR43798">
    <property type="entry name" value="MONOACYLGLYCEROL LIPASE"/>
    <property type="match status" value="1"/>
</dbReference>
<proteinExistence type="predicted"/>
<dbReference type="Gene3D" id="3.40.50.1820">
    <property type="entry name" value="alpha/beta hydrolase"/>
    <property type="match status" value="1"/>
</dbReference>
<evidence type="ECO:0000259" key="2">
    <source>
        <dbReference type="Pfam" id="PF12146"/>
    </source>
</evidence>
<dbReference type="OrthoDB" id="9796770at2"/>
<dbReference type="GO" id="GO:0008233">
    <property type="term" value="F:peptidase activity"/>
    <property type="evidence" value="ECO:0007669"/>
    <property type="project" value="InterPro"/>
</dbReference>
<keyword evidence="1" id="KW-0378">Hydrolase</keyword>
<name>A0A1N7KBR6_9FLAO</name>
<dbReference type="Proteomes" id="UP000186744">
    <property type="component" value="Unassembled WGS sequence"/>
</dbReference>
<dbReference type="InterPro" id="IPR022742">
    <property type="entry name" value="Hydrolase_4"/>
</dbReference>
<dbReference type="PANTHER" id="PTHR43798:SF33">
    <property type="entry name" value="HYDROLASE, PUTATIVE (AFU_ORTHOLOGUE AFUA_2G14860)-RELATED"/>
    <property type="match status" value="1"/>
</dbReference>
<evidence type="ECO:0000256" key="1">
    <source>
        <dbReference type="ARBA" id="ARBA00022801"/>
    </source>
</evidence>
<dbReference type="GO" id="GO:0006508">
    <property type="term" value="P:proteolysis"/>
    <property type="evidence" value="ECO:0007669"/>
    <property type="project" value="InterPro"/>
</dbReference>
<gene>
    <name evidence="3" type="ORF">SAMN05421786_101364</name>
</gene>
<dbReference type="STRING" id="373668.SAMN05421786_101364"/>
<evidence type="ECO:0000313" key="3">
    <source>
        <dbReference type="EMBL" id="SIS58993.1"/>
    </source>
</evidence>
<feature type="domain" description="Serine aminopeptidase S33" evidence="2">
    <location>
        <begin position="53"/>
        <end position="188"/>
    </location>
</feature>
<dbReference type="Pfam" id="PF12146">
    <property type="entry name" value="Hydrolase_4"/>
    <property type="match status" value="1"/>
</dbReference>
<dbReference type="RefSeq" id="WP_076549450.1">
    <property type="nucleotide sequence ID" value="NZ_FTOL01000001.1"/>
</dbReference>
<reference evidence="4" key="1">
    <citation type="submission" date="2017-01" db="EMBL/GenBank/DDBJ databases">
        <authorList>
            <person name="Varghese N."/>
            <person name="Submissions S."/>
        </authorList>
    </citation>
    <scope>NUCLEOTIDE SEQUENCE [LARGE SCALE GENOMIC DNA]</scope>
    <source>
        <strain evidence="4">DSM 18017</strain>
    </source>
</reference>
<sequence>MIKHYLFLILFFMSTGYWSQIKEKKTIRIDTTEAVSIGGIKQFISIKGNNREKPVLLILHGGPGKSLISFSDGFTDKLQNEFVVVNWDQRETGGTLNLNKTKDSLTTDLLKKDALEVVYYLKKKFNQKKIFLLSHSWGSVMGFDIAATHPELLYAYIPVSPVIDAHKSAVLFVNDLKKWALNTPNNIAAEELQKIKLPFKDKDDFFLAQKWLFVHNGVKGADTEDFKKSYYQWMDTWFPIWKENAETNLFDTVPEIKCPVYFFIGSGDNQSYYTIAEDYYQFLKTKDKKIFWFRESGHTIFNTEPQKLQEIIIKEIKPKVLK</sequence>
<dbReference type="EMBL" id="FTOL01000001">
    <property type="protein sequence ID" value="SIS58993.1"/>
    <property type="molecule type" value="Genomic_DNA"/>
</dbReference>
<organism evidence="3 4">
    <name type="scientific">Chryseobacterium ureilyticum</name>
    <dbReference type="NCBI Taxonomy" id="373668"/>
    <lineage>
        <taxon>Bacteria</taxon>
        <taxon>Pseudomonadati</taxon>
        <taxon>Bacteroidota</taxon>
        <taxon>Flavobacteriia</taxon>
        <taxon>Flavobacteriales</taxon>
        <taxon>Weeksellaceae</taxon>
        <taxon>Chryseobacterium group</taxon>
        <taxon>Chryseobacterium</taxon>
    </lineage>
</organism>
<dbReference type="SUPFAM" id="SSF53474">
    <property type="entry name" value="alpha/beta-Hydrolases"/>
    <property type="match status" value="1"/>
</dbReference>
<protein>
    <submittedName>
        <fullName evidence="3">Pimeloyl-ACP methyl ester carboxylesterase</fullName>
    </submittedName>
</protein>
<dbReference type="AlphaFoldDB" id="A0A1N7KBR6"/>
<dbReference type="GO" id="GO:0016020">
    <property type="term" value="C:membrane"/>
    <property type="evidence" value="ECO:0007669"/>
    <property type="project" value="TreeGrafter"/>
</dbReference>
<dbReference type="PRINTS" id="PR00793">
    <property type="entry name" value="PROAMNOPTASE"/>
</dbReference>
<dbReference type="InterPro" id="IPR002410">
    <property type="entry name" value="Peptidase_S33"/>
</dbReference>
<keyword evidence="4" id="KW-1185">Reference proteome</keyword>
<evidence type="ECO:0000313" key="4">
    <source>
        <dbReference type="Proteomes" id="UP000186744"/>
    </source>
</evidence>